<protein>
    <submittedName>
        <fullName evidence="4">Receptor-interacting serine/threonine-protein kinase 2</fullName>
    </submittedName>
</protein>
<dbReference type="SUPFAM" id="SSF56112">
    <property type="entry name" value="Protein kinase-like (PK-like)"/>
    <property type="match status" value="1"/>
</dbReference>
<dbReference type="GO" id="GO:0042981">
    <property type="term" value="P:regulation of apoptotic process"/>
    <property type="evidence" value="ECO:0007669"/>
    <property type="project" value="InterPro"/>
</dbReference>
<dbReference type="InterPro" id="IPR001315">
    <property type="entry name" value="CARD"/>
</dbReference>
<proteinExistence type="predicted"/>
<evidence type="ECO:0000259" key="2">
    <source>
        <dbReference type="PROSITE" id="PS50209"/>
    </source>
</evidence>
<feature type="domain" description="Protein kinase" evidence="1">
    <location>
        <begin position="1"/>
        <end position="283"/>
    </location>
</feature>
<dbReference type="GO" id="GO:0005524">
    <property type="term" value="F:ATP binding"/>
    <property type="evidence" value="ECO:0007669"/>
    <property type="project" value="InterPro"/>
</dbReference>
<dbReference type="Gene3D" id="1.10.510.10">
    <property type="entry name" value="Transferase(Phosphotransferase) domain 1"/>
    <property type="match status" value="1"/>
</dbReference>
<dbReference type="GO" id="GO:0004706">
    <property type="term" value="F:JUN kinase kinase kinase activity"/>
    <property type="evidence" value="ECO:0007669"/>
    <property type="project" value="TreeGrafter"/>
</dbReference>
<dbReference type="InterPro" id="IPR011009">
    <property type="entry name" value="Kinase-like_dom_sf"/>
</dbReference>
<dbReference type="PROSITE" id="PS50209">
    <property type="entry name" value="CARD"/>
    <property type="match status" value="1"/>
</dbReference>
<dbReference type="InterPro" id="IPR000719">
    <property type="entry name" value="Prot_kinase_dom"/>
</dbReference>
<evidence type="ECO:0000313" key="3">
    <source>
        <dbReference type="Proteomes" id="UP000504632"/>
    </source>
</evidence>
<organism evidence="3 4">
    <name type="scientific">Chanos chanos</name>
    <name type="common">Milkfish</name>
    <name type="synonym">Mugil chanos</name>
    <dbReference type="NCBI Taxonomy" id="29144"/>
    <lineage>
        <taxon>Eukaryota</taxon>
        <taxon>Metazoa</taxon>
        <taxon>Chordata</taxon>
        <taxon>Craniata</taxon>
        <taxon>Vertebrata</taxon>
        <taxon>Euteleostomi</taxon>
        <taxon>Actinopterygii</taxon>
        <taxon>Neopterygii</taxon>
        <taxon>Teleostei</taxon>
        <taxon>Ostariophysi</taxon>
        <taxon>Gonorynchiformes</taxon>
        <taxon>Chanidae</taxon>
        <taxon>Chanos</taxon>
    </lineage>
</organism>
<dbReference type="Gene3D" id="1.10.533.10">
    <property type="entry name" value="Death Domain, Fas"/>
    <property type="match status" value="1"/>
</dbReference>
<keyword evidence="3" id="KW-1185">Reference proteome</keyword>
<dbReference type="InterPro" id="IPR001245">
    <property type="entry name" value="Ser-Thr/Tyr_kinase_cat_dom"/>
</dbReference>
<keyword evidence="4" id="KW-0418">Kinase</keyword>
<dbReference type="Proteomes" id="UP000504632">
    <property type="component" value="Chromosome 2"/>
</dbReference>
<dbReference type="PROSITE" id="PS50011">
    <property type="entry name" value="PROTEIN_KINASE_DOM"/>
    <property type="match status" value="1"/>
</dbReference>
<dbReference type="InParanoid" id="A0A6J2UPK3"/>
<dbReference type="OrthoDB" id="4062651at2759"/>
<dbReference type="Pfam" id="PF00619">
    <property type="entry name" value="CARD"/>
    <property type="match status" value="1"/>
</dbReference>
<dbReference type="RefSeq" id="XP_030621001.1">
    <property type="nucleotide sequence ID" value="XM_030765141.1"/>
</dbReference>
<accession>A0A6J2UPK3</accession>
<keyword evidence="4" id="KW-0808">Transferase</keyword>
<dbReference type="InterPro" id="IPR011029">
    <property type="entry name" value="DEATH-like_dom_sf"/>
</dbReference>
<dbReference type="InterPro" id="IPR051681">
    <property type="entry name" value="Ser/Thr_Kinases-Pseudokinases"/>
</dbReference>
<sequence length="537" mass="60216">MAQLTSLATVYEEDLYNVVLVKTSAGACLRGHVRRKECHMAIKLFQGRTSHDSNWKERLRDAELLAKLRSERVLAPWGLHRACSLVGLVWDWMPEGSLHSLLYETSLYPDIPMSLRTRILWDVAEGLLHMHGISQPHMALKATNVLLDQQYRAKLCDWGHWRDIKSSFSNGCGPCFRDLAYLSPEVIQGSMPSVEADMYSFGVLLWETLNRRRPSEGIDQLQILLLSAQEGVELGMEGDLLPQETPQIHALTQLMMRCLNTEPRQRPLASECVLELRKAMETFEPQASAKATIQLRMYKERALLSCKQRLTWEMPIEINNLEGYDVCRGQKTMITKVIPGDPLQTNVTKVPCCSDSQNVSPSVPTAVRASPNATCCRDAERILAPTSGSLSASYSGCGLWKGDIDWTTPHMRNPSYNSSSVMLKSSLQRPRVSSPAVCQMPDTVGWSCGRLLQERRETIVRYMTEGRLNNLLDVLRARRAVTREAYEQIMADLTLAARTRSLLDTCACLGENVAALVATTLGLVSVERSRGRIQLVP</sequence>
<dbReference type="PANTHER" id="PTHR44329:SF143">
    <property type="entry name" value="RECEPTOR INTERACTING SERINE_THREONINE KINASE 2"/>
    <property type="match status" value="1"/>
</dbReference>
<feature type="domain" description="CARD" evidence="2">
    <location>
        <begin position="450"/>
        <end position="521"/>
    </location>
</feature>
<dbReference type="GO" id="GO:0031349">
    <property type="term" value="P:positive regulation of defense response"/>
    <property type="evidence" value="ECO:0007669"/>
    <property type="project" value="UniProtKB-ARBA"/>
</dbReference>
<dbReference type="SUPFAM" id="SSF47986">
    <property type="entry name" value="DEATH domain"/>
    <property type="match status" value="1"/>
</dbReference>
<reference evidence="4" key="1">
    <citation type="submission" date="2025-08" db="UniProtKB">
        <authorList>
            <consortium name="RefSeq"/>
        </authorList>
    </citation>
    <scope>IDENTIFICATION</scope>
</reference>
<dbReference type="PANTHER" id="PTHR44329">
    <property type="entry name" value="SERINE/THREONINE-PROTEIN KINASE TNNI3K-RELATED"/>
    <property type="match status" value="1"/>
</dbReference>
<dbReference type="GO" id="GO:0043123">
    <property type="term" value="P:positive regulation of canonical NF-kappaB signal transduction"/>
    <property type="evidence" value="ECO:0007669"/>
    <property type="project" value="UniProtKB-ARBA"/>
</dbReference>
<gene>
    <name evidence="4" type="primary">LOC115804630</name>
</gene>
<dbReference type="GeneID" id="115804630"/>
<keyword evidence="4" id="KW-0675">Receptor</keyword>
<evidence type="ECO:0000313" key="4">
    <source>
        <dbReference type="RefSeq" id="XP_030621001.1"/>
    </source>
</evidence>
<dbReference type="Pfam" id="PF07714">
    <property type="entry name" value="PK_Tyr_Ser-Thr"/>
    <property type="match status" value="1"/>
</dbReference>
<name>A0A6J2UPK3_CHACN</name>
<dbReference type="AlphaFoldDB" id="A0A6J2UPK3"/>
<evidence type="ECO:0000259" key="1">
    <source>
        <dbReference type="PROSITE" id="PS50011"/>
    </source>
</evidence>